<dbReference type="Proteomes" id="UP000322214">
    <property type="component" value="Chromosome"/>
</dbReference>
<dbReference type="Pfam" id="PF05838">
    <property type="entry name" value="Glyco_hydro_108"/>
    <property type="match status" value="1"/>
</dbReference>
<gene>
    <name evidence="3" type="ORF">MFFC18_39520</name>
</gene>
<evidence type="ECO:0000313" key="4">
    <source>
        <dbReference type="Proteomes" id="UP000322214"/>
    </source>
</evidence>
<reference evidence="3 4" key="1">
    <citation type="submission" date="2019-08" db="EMBL/GenBank/DDBJ databases">
        <title>Deep-cultivation of Planctomycetes and their phenomic and genomic characterization uncovers novel biology.</title>
        <authorList>
            <person name="Wiegand S."/>
            <person name="Jogler M."/>
            <person name="Boedeker C."/>
            <person name="Pinto D."/>
            <person name="Vollmers J."/>
            <person name="Rivas-Marin E."/>
            <person name="Kohn T."/>
            <person name="Peeters S.H."/>
            <person name="Heuer A."/>
            <person name="Rast P."/>
            <person name="Oberbeckmann S."/>
            <person name="Bunk B."/>
            <person name="Jeske O."/>
            <person name="Meyerdierks A."/>
            <person name="Storesund J.E."/>
            <person name="Kallscheuer N."/>
            <person name="Luecker S."/>
            <person name="Lage O.M."/>
            <person name="Pohl T."/>
            <person name="Merkel B.J."/>
            <person name="Hornburger P."/>
            <person name="Mueller R.-W."/>
            <person name="Bruemmer F."/>
            <person name="Labrenz M."/>
            <person name="Spormann A.M."/>
            <person name="Op den Camp H."/>
            <person name="Overmann J."/>
            <person name="Amann R."/>
            <person name="Jetten M.S.M."/>
            <person name="Mascher T."/>
            <person name="Medema M.H."/>
            <person name="Devos D.P."/>
            <person name="Kaster A.-K."/>
            <person name="Ovreas L."/>
            <person name="Rohde M."/>
            <person name="Galperin M.Y."/>
            <person name="Jogler C."/>
        </authorList>
    </citation>
    <scope>NUCLEOTIDE SEQUENCE [LARGE SCALE GENOMIC DNA]</scope>
    <source>
        <strain evidence="3 4">FC18</strain>
    </source>
</reference>
<dbReference type="AlphaFoldDB" id="A0A5B9PNC7"/>
<dbReference type="SUPFAM" id="SSF53955">
    <property type="entry name" value="Lysozyme-like"/>
    <property type="match status" value="1"/>
</dbReference>
<dbReference type="RefSeq" id="WP_075082408.1">
    <property type="nucleotide sequence ID" value="NZ_CP042912.1"/>
</dbReference>
<dbReference type="Pfam" id="PF09374">
    <property type="entry name" value="PG_binding_3"/>
    <property type="match status" value="1"/>
</dbReference>
<evidence type="ECO:0000259" key="2">
    <source>
        <dbReference type="Pfam" id="PF09374"/>
    </source>
</evidence>
<accession>A0A5B9PNC7</accession>
<protein>
    <submittedName>
        <fullName evidence="3">Putative Peptidoglycan domain protein</fullName>
    </submittedName>
</protein>
<dbReference type="Gene3D" id="1.20.141.10">
    <property type="entry name" value="Chitosanase, subunit A, domain 1"/>
    <property type="match status" value="1"/>
</dbReference>
<proteinExistence type="predicted"/>
<evidence type="ECO:0000313" key="3">
    <source>
        <dbReference type="EMBL" id="QEG24041.1"/>
    </source>
</evidence>
<keyword evidence="4" id="KW-1185">Reference proteome</keyword>
<name>A0A5B9PNC7_9BACT</name>
<sequence>MADFEIAYGETEIREGGYVHDPVDKGGETHRGVARKFNGDWAGWPIIDQIKKDHPVDFKQRINDSEELAELAKELFRERYWNPIRGDEIPDQHVANKVFDTGVNQGVARSVKYLQEGLNLLNRDQKNYADIQVDGKLGDATLATLKKFLRLEDDQPDYLLKVMNLLQASFYVDIMRRDTTQQRFARGWLNRVDLQ</sequence>
<dbReference type="EMBL" id="CP042912">
    <property type="protein sequence ID" value="QEG24041.1"/>
    <property type="molecule type" value="Genomic_DNA"/>
</dbReference>
<dbReference type="KEGG" id="mff:MFFC18_39520"/>
<dbReference type="InterPro" id="IPR008565">
    <property type="entry name" value="TtsA-like_GH18_dom"/>
</dbReference>
<organism evidence="3 4">
    <name type="scientific">Mariniblastus fucicola</name>
    <dbReference type="NCBI Taxonomy" id="980251"/>
    <lineage>
        <taxon>Bacteria</taxon>
        <taxon>Pseudomonadati</taxon>
        <taxon>Planctomycetota</taxon>
        <taxon>Planctomycetia</taxon>
        <taxon>Pirellulales</taxon>
        <taxon>Pirellulaceae</taxon>
        <taxon>Mariniblastus</taxon>
    </lineage>
</organism>
<feature type="domain" description="TtsA-like Glycoside hydrolase family 108" evidence="1">
    <location>
        <begin position="14"/>
        <end position="106"/>
    </location>
</feature>
<dbReference type="InterPro" id="IPR023346">
    <property type="entry name" value="Lysozyme-like_dom_sf"/>
</dbReference>
<dbReference type="STRING" id="980251.GCA_001642875_04148"/>
<dbReference type="OrthoDB" id="672438at2"/>
<evidence type="ECO:0000259" key="1">
    <source>
        <dbReference type="Pfam" id="PF05838"/>
    </source>
</evidence>
<dbReference type="InterPro" id="IPR018537">
    <property type="entry name" value="Peptidoglycan-bd_3"/>
</dbReference>
<feature type="domain" description="Peptidoglycan binding" evidence="2">
    <location>
        <begin position="110"/>
        <end position="192"/>
    </location>
</feature>